<keyword evidence="1" id="KW-1133">Transmembrane helix</keyword>
<feature type="transmembrane region" description="Helical" evidence="1">
    <location>
        <begin position="12"/>
        <end position="45"/>
    </location>
</feature>
<evidence type="ECO:0000313" key="2">
    <source>
        <dbReference type="EMBL" id="DAF97959.1"/>
    </source>
</evidence>
<dbReference type="EMBL" id="BK016139">
    <property type="protein sequence ID" value="DAF97959.1"/>
    <property type="molecule type" value="Genomic_DNA"/>
</dbReference>
<reference evidence="2" key="1">
    <citation type="journal article" date="2021" name="Proc. Natl. Acad. Sci. U.S.A.">
        <title>A Catalog of Tens of Thousands of Viruses from Human Metagenomes Reveals Hidden Associations with Chronic Diseases.</title>
        <authorList>
            <person name="Tisza M.J."/>
            <person name="Buck C.B."/>
        </authorList>
    </citation>
    <scope>NUCLEOTIDE SEQUENCE</scope>
    <source>
        <strain evidence="2">CtpyK9</strain>
    </source>
</reference>
<accession>A0A8S5UTY7</accession>
<proteinExistence type="predicted"/>
<organism evidence="2">
    <name type="scientific">Siphoviridae sp. ctpyK9</name>
    <dbReference type="NCBI Taxonomy" id="2825679"/>
    <lineage>
        <taxon>Viruses</taxon>
        <taxon>Duplodnaviria</taxon>
        <taxon>Heunggongvirae</taxon>
        <taxon>Uroviricota</taxon>
        <taxon>Caudoviricetes</taxon>
    </lineage>
</organism>
<keyword evidence="1" id="KW-0472">Membrane</keyword>
<name>A0A8S5UTY7_9CAUD</name>
<sequence>MRHAAPHRRERALARLLAAAIVYSVSLLLVTGITIVGTLGVWALWGILGVR</sequence>
<evidence type="ECO:0000256" key="1">
    <source>
        <dbReference type="SAM" id="Phobius"/>
    </source>
</evidence>
<protein>
    <submittedName>
        <fullName evidence="2">Uncharacterized protein</fullName>
    </submittedName>
</protein>
<keyword evidence="1" id="KW-0812">Transmembrane</keyword>